<proteinExistence type="predicted"/>
<dbReference type="AlphaFoldDB" id="A0A8J6E6D9"/>
<evidence type="ECO:0000313" key="2">
    <source>
        <dbReference type="EMBL" id="KAG9396997.1"/>
    </source>
</evidence>
<keyword evidence="3" id="KW-1185">Reference proteome</keyword>
<evidence type="ECO:0000313" key="3">
    <source>
        <dbReference type="Proteomes" id="UP000717585"/>
    </source>
</evidence>
<comment type="caution">
    <text evidence="2">The sequence shown here is derived from an EMBL/GenBank/DDBJ whole genome shotgun (WGS) entry which is preliminary data.</text>
</comment>
<dbReference type="EMBL" id="JAHDYR010000004">
    <property type="protein sequence ID" value="KAG9396997.1"/>
    <property type="molecule type" value="Genomic_DNA"/>
</dbReference>
<feature type="region of interest" description="Disordered" evidence="1">
    <location>
        <begin position="1"/>
        <end position="129"/>
    </location>
</feature>
<gene>
    <name evidence="2" type="ORF">J8273_1346</name>
</gene>
<accession>A0A8J6E6D9</accession>
<reference evidence="2" key="1">
    <citation type="submission" date="2021-05" db="EMBL/GenBank/DDBJ databases">
        <title>A free-living protist that lacks canonical eukaryotic 1 DNA replication and segregation systems.</title>
        <authorList>
            <person name="Salas-Leiva D.E."/>
            <person name="Tromer E.C."/>
            <person name="Curtis B.A."/>
            <person name="Jerlstrom-Hultqvist J."/>
            <person name="Kolisko M."/>
            <person name="Yi Z."/>
            <person name="Salas-Leiva J.S."/>
            <person name="Gallot-Lavallee L."/>
            <person name="Kops G.J.P.L."/>
            <person name="Archibald J.M."/>
            <person name="Simpson A.G.B."/>
            <person name="Roger A.J."/>
        </authorList>
    </citation>
    <scope>NUCLEOTIDE SEQUENCE</scope>
    <source>
        <strain evidence="2">BICM</strain>
    </source>
</reference>
<protein>
    <submittedName>
        <fullName evidence="2">Uncharacterized protein</fullName>
    </submittedName>
</protein>
<name>A0A8J6E6D9_9EUKA</name>
<evidence type="ECO:0000256" key="1">
    <source>
        <dbReference type="SAM" id="MobiDB-lite"/>
    </source>
</evidence>
<sequence>MRRRTSGIILRRGPARLQFAGRPRDEKGKYAKVQNAEGSVPITLPPSSTNEPSEPEPETVSERPGLMPLITHPSDMPQPDSTPPPPQTGRRGRRGGARRRCARNLGTATRGPPGESSAGTGGQTGNEAGATFGRAMSMVELCNKLLC</sequence>
<dbReference type="Proteomes" id="UP000717585">
    <property type="component" value="Unassembled WGS sequence"/>
</dbReference>
<feature type="compositionally biased region" description="Basic residues" evidence="1">
    <location>
        <begin position="90"/>
        <end position="102"/>
    </location>
</feature>
<organism evidence="2 3">
    <name type="scientific">Carpediemonas membranifera</name>
    <dbReference type="NCBI Taxonomy" id="201153"/>
    <lineage>
        <taxon>Eukaryota</taxon>
        <taxon>Metamonada</taxon>
        <taxon>Carpediemonas-like organisms</taxon>
        <taxon>Carpediemonas</taxon>
    </lineage>
</organism>